<sequence>MALSNEDILNAIAEMSVMDVVALVEAMEEKFGVSAAAAVAAAPAAAAGGEAAAEEQTEFDVVLTGPGEKKVNVIKAVRELTGLGLKEAKEMVDSAPSVIKEAASKADAEEAKKKLEEAGASVELK</sequence>
<name>A0A0J7J5P1_9GAMM</name>
<proteinExistence type="inferred from homology"/>
<accession>A0A0J7J5P1</accession>
<dbReference type="GO" id="GO:0006412">
    <property type="term" value="P:translation"/>
    <property type="evidence" value="ECO:0007669"/>
    <property type="project" value="UniProtKB-UniRule"/>
</dbReference>
<evidence type="ECO:0000259" key="6">
    <source>
        <dbReference type="Pfam" id="PF00542"/>
    </source>
</evidence>
<dbReference type="Pfam" id="PF16320">
    <property type="entry name" value="Ribosomal_L12_N"/>
    <property type="match status" value="1"/>
</dbReference>
<dbReference type="SUPFAM" id="SSF54736">
    <property type="entry name" value="ClpS-like"/>
    <property type="match status" value="1"/>
</dbReference>
<dbReference type="SUPFAM" id="SSF48300">
    <property type="entry name" value="Ribosomal protein L7/12, oligomerisation (N-terminal) domain"/>
    <property type="match status" value="1"/>
</dbReference>
<dbReference type="PANTHER" id="PTHR45987:SF4">
    <property type="entry name" value="LARGE RIBOSOMAL SUBUNIT PROTEIN BL12M"/>
    <property type="match status" value="1"/>
</dbReference>
<dbReference type="PATRIC" id="fig|1658765.3.peg.3966"/>
<feature type="domain" description="Large ribosomal subunit protein bL12 C-terminal" evidence="6">
    <location>
        <begin position="59"/>
        <end position="125"/>
    </location>
</feature>
<organism evidence="8 9">
    <name type="scientific">Marinobacter subterrani</name>
    <dbReference type="NCBI Taxonomy" id="1658765"/>
    <lineage>
        <taxon>Bacteria</taxon>
        <taxon>Pseudomonadati</taxon>
        <taxon>Pseudomonadota</taxon>
        <taxon>Gammaproteobacteria</taxon>
        <taxon>Pseudomonadales</taxon>
        <taxon>Marinobacteraceae</taxon>
        <taxon>Marinobacter</taxon>
    </lineage>
</organism>
<dbReference type="HAMAP" id="MF_00368">
    <property type="entry name" value="Ribosomal_bL12"/>
    <property type="match status" value="1"/>
</dbReference>
<dbReference type="InterPro" id="IPR014719">
    <property type="entry name" value="Ribosomal_bL12_C/ClpS-like"/>
</dbReference>
<keyword evidence="5" id="KW-0175">Coiled coil</keyword>
<reference evidence="8 9" key="1">
    <citation type="submission" date="2015-06" db="EMBL/GenBank/DDBJ databases">
        <title>Marinobacter subterrani, a genetically tractable neutrophilic iron-oxidizing strain isolated from the Soudan Iron Mine.</title>
        <authorList>
            <person name="Bonis B.M."/>
            <person name="Gralnick J.A."/>
        </authorList>
    </citation>
    <scope>NUCLEOTIDE SEQUENCE [LARGE SCALE GENOMIC DNA]</scope>
    <source>
        <strain evidence="8 9">JG233</strain>
    </source>
</reference>
<evidence type="ECO:0000256" key="1">
    <source>
        <dbReference type="ARBA" id="ARBA00007197"/>
    </source>
</evidence>
<dbReference type="InterPro" id="IPR036235">
    <property type="entry name" value="Ribosomal_bL12_oligo_N_sf"/>
</dbReference>
<dbReference type="OrthoDB" id="9811748at2"/>
<dbReference type="Pfam" id="PF00542">
    <property type="entry name" value="Ribosomal_L12"/>
    <property type="match status" value="1"/>
</dbReference>
<dbReference type="InterPro" id="IPR008932">
    <property type="entry name" value="Ribosomal_bL12_oligo"/>
</dbReference>
<dbReference type="GO" id="GO:0003729">
    <property type="term" value="F:mRNA binding"/>
    <property type="evidence" value="ECO:0007669"/>
    <property type="project" value="TreeGrafter"/>
</dbReference>
<evidence type="ECO:0000256" key="2">
    <source>
        <dbReference type="ARBA" id="ARBA00022980"/>
    </source>
</evidence>
<dbReference type="AlphaFoldDB" id="A0A0J7J5P1"/>
<dbReference type="NCBIfam" id="TIGR00855">
    <property type="entry name" value="L12"/>
    <property type="match status" value="1"/>
</dbReference>
<dbReference type="GO" id="GO:0022625">
    <property type="term" value="C:cytosolic large ribosomal subunit"/>
    <property type="evidence" value="ECO:0007669"/>
    <property type="project" value="TreeGrafter"/>
</dbReference>
<comment type="caution">
    <text evidence="8">The sequence shown here is derived from an EMBL/GenBank/DDBJ whole genome shotgun (WGS) entry which is preliminary data.</text>
</comment>
<evidence type="ECO:0000313" key="9">
    <source>
        <dbReference type="Proteomes" id="UP000036102"/>
    </source>
</evidence>
<dbReference type="InterPro" id="IPR013823">
    <property type="entry name" value="Ribosomal_bL12_C"/>
</dbReference>
<comment type="function">
    <text evidence="4">Forms part of the ribosomal stalk which helps the ribosome interact with GTP-bound translation factors. Is thus essential for accurate translation.</text>
</comment>
<dbReference type="Proteomes" id="UP000036102">
    <property type="component" value="Unassembled WGS sequence"/>
</dbReference>
<protein>
    <recommendedName>
        <fullName evidence="4">Large ribosomal subunit protein bL12</fullName>
    </recommendedName>
</protein>
<comment type="subunit">
    <text evidence="4">Homodimer. Part of the ribosomal stalk of the 50S ribosomal subunit. Forms a multimeric L10(L12)X complex, where L10 forms an elongated spine to which 2 to 4 L12 dimers bind in a sequential fashion. Binds GTP-bound translation factors.</text>
</comment>
<keyword evidence="9" id="KW-1185">Reference proteome</keyword>
<gene>
    <name evidence="4" type="primary">rplL</name>
    <name evidence="8" type="ORF">Msub_20704</name>
</gene>
<evidence type="ECO:0000313" key="8">
    <source>
        <dbReference type="EMBL" id="KMQ73492.1"/>
    </source>
</evidence>
<dbReference type="Gene3D" id="3.30.1390.10">
    <property type="match status" value="1"/>
</dbReference>
<evidence type="ECO:0000259" key="7">
    <source>
        <dbReference type="Pfam" id="PF16320"/>
    </source>
</evidence>
<dbReference type="CDD" id="cd00387">
    <property type="entry name" value="Ribosomal_L7_L12"/>
    <property type="match status" value="1"/>
</dbReference>
<comment type="similarity">
    <text evidence="1 4">Belongs to the bacterial ribosomal protein bL12 family.</text>
</comment>
<keyword evidence="3 4" id="KW-0687">Ribonucleoprotein</keyword>
<evidence type="ECO:0000256" key="3">
    <source>
        <dbReference type="ARBA" id="ARBA00023274"/>
    </source>
</evidence>
<dbReference type="FunFam" id="3.30.1390.10:FF:000001">
    <property type="entry name" value="50S ribosomal protein L7/L12"/>
    <property type="match status" value="1"/>
</dbReference>
<evidence type="ECO:0000256" key="5">
    <source>
        <dbReference type="SAM" id="Coils"/>
    </source>
</evidence>
<dbReference type="EMBL" id="LFBU01000002">
    <property type="protein sequence ID" value="KMQ73492.1"/>
    <property type="molecule type" value="Genomic_DNA"/>
</dbReference>
<feature type="domain" description="Large ribosomal subunit protein bL12 oligomerization" evidence="7">
    <location>
        <begin position="5"/>
        <end position="51"/>
    </location>
</feature>
<dbReference type="InterPro" id="IPR000206">
    <property type="entry name" value="Ribosomal_bL12"/>
</dbReference>
<dbReference type="Gene3D" id="1.20.5.710">
    <property type="entry name" value="Single helix bin"/>
    <property type="match status" value="1"/>
</dbReference>
<evidence type="ECO:0000256" key="4">
    <source>
        <dbReference type="HAMAP-Rule" id="MF_00368"/>
    </source>
</evidence>
<dbReference type="GO" id="GO:0003735">
    <property type="term" value="F:structural constituent of ribosome"/>
    <property type="evidence" value="ECO:0007669"/>
    <property type="project" value="InterPro"/>
</dbReference>
<dbReference type="RefSeq" id="WP_048497733.1">
    <property type="nucleotide sequence ID" value="NZ_JADQCF010000081.1"/>
</dbReference>
<feature type="coiled-coil region" evidence="5">
    <location>
        <begin position="98"/>
        <end position="125"/>
    </location>
</feature>
<keyword evidence="2 4" id="KW-0689">Ribosomal protein</keyword>
<dbReference type="STRING" id="1658765.Msub_20704"/>
<dbReference type="PANTHER" id="PTHR45987">
    <property type="entry name" value="39S RIBOSOMAL PROTEIN L12"/>
    <property type="match status" value="1"/>
</dbReference>